<dbReference type="InterPro" id="IPR049445">
    <property type="entry name" value="TetR_SbtR-like_C"/>
</dbReference>
<dbReference type="InterPro" id="IPR036271">
    <property type="entry name" value="Tet_transcr_reg_TetR-rel_C_sf"/>
</dbReference>
<dbReference type="Gene3D" id="1.10.357.10">
    <property type="entry name" value="Tetracycline Repressor, domain 2"/>
    <property type="match status" value="1"/>
</dbReference>
<evidence type="ECO:0000259" key="2">
    <source>
        <dbReference type="Pfam" id="PF21597"/>
    </source>
</evidence>
<name>A0A544Y8I0_9ACTN</name>
<organism evidence="3 4">
    <name type="scientific">Microbispora hainanensis</name>
    <dbReference type="NCBI Taxonomy" id="568844"/>
    <lineage>
        <taxon>Bacteria</taxon>
        <taxon>Bacillati</taxon>
        <taxon>Actinomycetota</taxon>
        <taxon>Actinomycetes</taxon>
        <taxon>Streptosporangiales</taxon>
        <taxon>Streptosporangiaceae</taxon>
        <taxon>Microbispora</taxon>
    </lineage>
</organism>
<dbReference type="SUPFAM" id="SSF48498">
    <property type="entry name" value="Tetracyclin repressor-like, C-terminal domain"/>
    <property type="match status" value="1"/>
</dbReference>
<gene>
    <name evidence="3" type="ORF">FLX08_35380</name>
</gene>
<feature type="region of interest" description="Disordered" evidence="1">
    <location>
        <begin position="87"/>
        <end position="115"/>
    </location>
</feature>
<sequence>MHSLTVHLAGTFTPTKEMGRDARRAAELMGRLVERAHAAGRLRRDLVADDFGLVLEGCAAVRVPDPERTRELRRRFLAMVLAGITRAGEEGTGEGTLPGPAPEPGELNWRWPRPR</sequence>
<feature type="domain" description="Transcriptional regulator SbtR-like C-terminal" evidence="2">
    <location>
        <begin position="14"/>
        <end position="84"/>
    </location>
</feature>
<evidence type="ECO:0000313" key="3">
    <source>
        <dbReference type="EMBL" id="TQS13087.1"/>
    </source>
</evidence>
<dbReference type="RefSeq" id="WP_142624623.1">
    <property type="nucleotide sequence ID" value="NZ_VIRM01000066.1"/>
</dbReference>
<protein>
    <recommendedName>
        <fullName evidence="2">Transcriptional regulator SbtR-like C-terminal domain-containing protein</fullName>
    </recommendedName>
</protein>
<dbReference type="Proteomes" id="UP000316541">
    <property type="component" value="Unassembled WGS sequence"/>
</dbReference>
<evidence type="ECO:0000313" key="4">
    <source>
        <dbReference type="Proteomes" id="UP000316541"/>
    </source>
</evidence>
<dbReference type="EMBL" id="VIRM01000066">
    <property type="protein sequence ID" value="TQS13087.1"/>
    <property type="molecule type" value="Genomic_DNA"/>
</dbReference>
<accession>A0A544Y8I0</accession>
<proteinExistence type="predicted"/>
<evidence type="ECO:0000256" key="1">
    <source>
        <dbReference type="SAM" id="MobiDB-lite"/>
    </source>
</evidence>
<dbReference type="AlphaFoldDB" id="A0A544Y8I0"/>
<reference evidence="3 4" key="1">
    <citation type="submission" date="2019-07" db="EMBL/GenBank/DDBJ databases">
        <title>Microbispora hainanensis DSM 45428.</title>
        <authorList>
            <person name="Thawai C."/>
        </authorList>
    </citation>
    <scope>NUCLEOTIDE SEQUENCE [LARGE SCALE GENOMIC DNA]</scope>
    <source>
        <strain evidence="3 4">DSM 45428</strain>
    </source>
</reference>
<comment type="caution">
    <text evidence="3">The sequence shown here is derived from an EMBL/GenBank/DDBJ whole genome shotgun (WGS) entry which is preliminary data.</text>
</comment>
<dbReference type="Pfam" id="PF21597">
    <property type="entry name" value="TetR_C_43"/>
    <property type="match status" value="1"/>
</dbReference>